<keyword evidence="3" id="KW-1185">Reference proteome</keyword>
<feature type="compositionally biased region" description="Gly residues" evidence="1">
    <location>
        <begin position="232"/>
        <end position="246"/>
    </location>
</feature>
<gene>
    <name evidence="2" type="ORF">M2283_009769</name>
</gene>
<dbReference type="EMBL" id="JARXVH010000033">
    <property type="protein sequence ID" value="MDH6222418.1"/>
    <property type="molecule type" value="Genomic_DNA"/>
</dbReference>
<dbReference type="InterPro" id="IPR009057">
    <property type="entry name" value="Homeodomain-like_sf"/>
</dbReference>
<evidence type="ECO:0000313" key="3">
    <source>
        <dbReference type="Proteomes" id="UP001160499"/>
    </source>
</evidence>
<name>A0ABT6M1L9_9ACTN</name>
<accession>A0ABT6M1L9</accession>
<evidence type="ECO:0000256" key="1">
    <source>
        <dbReference type="SAM" id="MobiDB-lite"/>
    </source>
</evidence>
<dbReference type="Proteomes" id="UP001160499">
    <property type="component" value="Unassembled WGS sequence"/>
</dbReference>
<dbReference type="Gene3D" id="1.10.357.10">
    <property type="entry name" value="Tetracycline Repressor, domain 2"/>
    <property type="match status" value="1"/>
</dbReference>
<comment type="caution">
    <text evidence="2">The sequence shown here is derived from an EMBL/GenBank/DDBJ whole genome shotgun (WGS) entry which is preliminary data.</text>
</comment>
<dbReference type="SUPFAM" id="SSF46689">
    <property type="entry name" value="Homeodomain-like"/>
    <property type="match status" value="1"/>
</dbReference>
<organism evidence="2 3">
    <name type="scientific">Streptomyces pseudovenezuelae</name>
    <dbReference type="NCBI Taxonomy" id="67350"/>
    <lineage>
        <taxon>Bacteria</taxon>
        <taxon>Bacillati</taxon>
        <taxon>Actinomycetota</taxon>
        <taxon>Actinomycetes</taxon>
        <taxon>Kitasatosporales</taxon>
        <taxon>Streptomycetaceae</taxon>
        <taxon>Streptomyces</taxon>
        <taxon>Streptomyces aurantiacus group</taxon>
    </lineage>
</organism>
<feature type="region of interest" description="Disordered" evidence="1">
    <location>
        <begin position="181"/>
        <end position="246"/>
    </location>
</feature>
<evidence type="ECO:0000313" key="2">
    <source>
        <dbReference type="EMBL" id="MDH6222418.1"/>
    </source>
</evidence>
<reference evidence="2 3" key="1">
    <citation type="submission" date="2023-04" db="EMBL/GenBank/DDBJ databases">
        <title>Forest soil microbial communities from Buena Vista Peninsula, Colon Province, Panama.</title>
        <authorList>
            <person name="Bouskill N."/>
        </authorList>
    </citation>
    <scope>NUCLEOTIDE SEQUENCE [LARGE SCALE GENOMIC DNA]</scope>
    <source>
        <strain evidence="2 3">GGS1</strain>
    </source>
</reference>
<proteinExistence type="predicted"/>
<protein>
    <submittedName>
        <fullName evidence="2">AcrR family transcriptional regulator</fullName>
    </submittedName>
</protein>
<sequence>MGRRPQPHIKVGLLDACADHALAYGLPDRLEPLATATGTSARMLIYHFGTRDALLRAILGRARQRQLDMFGDLLRVRPDEPYTATLNRAWTSITGPDGQPYLRMFGQLRESAEQQLWPNFRRTATTDWLGPLEDGLRSIGRPDLATLVLAVIRGLLMDLDATGDTRRTDRAFRDFLVAIEHLPSGDGSTPNRSREPGGSMRGKRALQPRGRADQSGEGEGAAVRGPGDVGDDGGCVGQRDGGVPGP</sequence>